<proteinExistence type="predicted"/>
<sequence>MRKPKLVRNNNLTDAVLKQKADELINLLDRDFVNFAERGYDAAAKTQFVEKRDAVDVFLSDEILEAEKMIATEKKEAARSALEKTMRTILNMAANYFGSQSAQYRAFGPSDLTRQRESDLARNYKIMVVATTRNLAEMVEEGLSQTLIDRLILQGETFDKGIDEVTEAIINRDISTEKRIEALNALYRLVAKYAGIGKDIFYDTNEAKYNDYVIYDTPSETPEEITV</sequence>
<organism evidence="1 2">
    <name type="scientific">Kaistella jeonii</name>
    <dbReference type="NCBI Taxonomy" id="266749"/>
    <lineage>
        <taxon>Bacteria</taxon>
        <taxon>Pseudomonadati</taxon>
        <taxon>Bacteroidota</taxon>
        <taxon>Flavobacteriia</taxon>
        <taxon>Flavobacteriales</taxon>
        <taxon>Weeksellaceae</taxon>
        <taxon>Chryseobacterium group</taxon>
        <taxon>Kaistella</taxon>
    </lineage>
</organism>
<dbReference type="EMBL" id="JSYL01000007">
    <property type="protein sequence ID" value="KIA88571.1"/>
    <property type="molecule type" value="Genomic_DNA"/>
</dbReference>
<evidence type="ECO:0000313" key="1">
    <source>
        <dbReference type="EMBL" id="KIA88571.1"/>
    </source>
</evidence>
<name>A0A0C1CW30_9FLAO</name>
<dbReference type="RefSeq" id="WP_039353038.1">
    <property type="nucleotide sequence ID" value="NZ_FOLA01000009.1"/>
</dbReference>
<reference evidence="1 2" key="1">
    <citation type="submission" date="2014-10" db="EMBL/GenBank/DDBJ databases">
        <title>Kaistella jeonii genome.</title>
        <authorList>
            <person name="Clayton J.T."/>
            <person name="Newman J.D."/>
        </authorList>
    </citation>
    <scope>NUCLEOTIDE SEQUENCE [LARGE SCALE GENOMIC DNA]</scope>
    <source>
        <strain evidence="1 2">DSM 17048</strain>
    </source>
</reference>
<dbReference type="AlphaFoldDB" id="A0A0C1CW30"/>
<dbReference type="Proteomes" id="UP000031473">
    <property type="component" value="Unassembled WGS sequence"/>
</dbReference>
<accession>A0A0C1CW30</accession>
<gene>
    <name evidence="1" type="ORF">OA86_11170</name>
</gene>
<evidence type="ECO:0000313" key="2">
    <source>
        <dbReference type="Proteomes" id="UP000031473"/>
    </source>
</evidence>
<protein>
    <submittedName>
        <fullName evidence="1">Uncharacterized protein</fullName>
    </submittedName>
</protein>
<comment type="caution">
    <text evidence="1">The sequence shown here is derived from an EMBL/GenBank/DDBJ whole genome shotgun (WGS) entry which is preliminary data.</text>
</comment>
<dbReference type="OrthoDB" id="1242093at2"/>
<keyword evidence="2" id="KW-1185">Reference proteome</keyword>